<gene>
    <name evidence="3" type="ORF">DRE_04639</name>
</gene>
<evidence type="ECO:0000313" key="3">
    <source>
        <dbReference type="EMBL" id="EWC46065.1"/>
    </source>
</evidence>
<dbReference type="InterPro" id="IPR036864">
    <property type="entry name" value="Zn2-C6_fun-type_DNA-bd_sf"/>
</dbReference>
<dbReference type="CDD" id="cd00067">
    <property type="entry name" value="GAL4"/>
    <property type="match status" value="1"/>
</dbReference>
<dbReference type="InterPro" id="IPR001138">
    <property type="entry name" value="Zn2Cys6_DnaBD"/>
</dbReference>
<evidence type="ECO:0000259" key="2">
    <source>
        <dbReference type="PROSITE" id="PS50048"/>
    </source>
</evidence>
<protein>
    <recommendedName>
        <fullName evidence="2">Zn(2)-C6 fungal-type domain-containing protein</fullName>
    </recommendedName>
</protein>
<dbReference type="GO" id="GO:0000981">
    <property type="term" value="F:DNA-binding transcription factor activity, RNA polymerase II-specific"/>
    <property type="evidence" value="ECO:0007669"/>
    <property type="project" value="InterPro"/>
</dbReference>
<feature type="domain" description="Zn(2)-C6 fungal-type" evidence="2">
    <location>
        <begin position="49"/>
        <end position="79"/>
    </location>
</feature>
<dbReference type="PANTHER" id="PTHR47657:SF11">
    <property type="entry name" value="FINGER DOMAIN PROTEIN, PUTATIVE (AFU_ORTHOLOGUE AFUA_1G01650)-RELATED"/>
    <property type="match status" value="1"/>
</dbReference>
<accession>W7IAI9</accession>
<dbReference type="Proteomes" id="UP000024837">
    <property type="component" value="Unassembled WGS sequence"/>
</dbReference>
<dbReference type="AlphaFoldDB" id="W7IAI9"/>
<organism evidence="3 4">
    <name type="scientific">Drechslerella stenobrocha 248</name>
    <dbReference type="NCBI Taxonomy" id="1043628"/>
    <lineage>
        <taxon>Eukaryota</taxon>
        <taxon>Fungi</taxon>
        <taxon>Dikarya</taxon>
        <taxon>Ascomycota</taxon>
        <taxon>Pezizomycotina</taxon>
        <taxon>Orbiliomycetes</taxon>
        <taxon>Orbiliales</taxon>
        <taxon>Orbiliaceae</taxon>
        <taxon>Drechslerella</taxon>
    </lineage>
</organism>
<proteinExistence type="predicted"/>
<dbReference type="PANTHER" id="PTHR47657">
    <property type="entry name" value="STEROL REGULATORY ELEMENT-BINDING PROTEIN ECM22"/>
    <property type="match status" value="1"/>
</dbReference>
<dbReference type="Gene3D" id="4.10.240.10">
    <property type="entry name" value="Zn(2)-C6 fungal-type DNA-binding domain"/>
    <property type="match status" value="1"/>
</dbReference>
<dbReference type="InterPro" id="IPR052400">
    <property type="entry name" value="Zn2-C6_fungal_TF"/>
</dbReference>
<dbReference type="PROSITE" id="PS50048">
    <property type="entry name" value="ZN2_CY6_FUNGAL_2"/>
    <property type="match status" value="1"/>
</dbReference>
<dbReference type="GO" id="GO:0008270">
    <property type="term" value="F:zinc ion binding"/>
    <property type="evidence" value="ECO:0007669"/>
    <property type="project" value="InterPro"/>
</dbReference>
<keyword evidence="1" id="KW-0539">Nucleus</keyword>
<evidence type="ECO:0000256" key="1">
    <source>
        <dbReference type="ARBA" id="ARBA00023242"/>
    </source>
</evidence>
<reference evidence="3 4" key="1">
    <citation type="submission" date="2013-05" db="EMBL/GenBank/DDBJ databases">
        <title>Drechslerella stenobrocha genome reveals carnivorous origination and mechanical trapping mechanism of predatory fungi.</title>
        <authorList>
            <person name="Liu X."/>
            <person name="Zhang W."/>
            <person name="Liu K."/>
        </authorList>
    </citation>
    <scope>NUCLEOTIDE SEQUENCE [LARGE SCALE GENOMIC DNA]</scope>
    <source>
        <strain evidence="3 4">248</strain>
    </source>
</reference>
<evidence type="ECO:0000313" key="4">
    <source>
        <dbReference type="Proteomes" id="UP000024837"/>
    </source>
</evidence>
<dbReference type="OrthoDB" id="5295362at2759"/>
<dbReference type="HOGENOM" id="CLU_553183_0_0_1"/>
<keyword evidence="4" id="KW-1185">Reference proteome</keyword>
<dbReference type="SMART" id="SM00066">
    <property type="entry name" value="GAL4"/>
    <property type="match status" value="1"/>
</dbReference>
<dbReference type="EMBL" id="KI966421">
    <property type="protein sequence ID" value="EWC46065.1"/>
    <property type="molecule type" value="Genomic_DNA"/>
</dbReference>
<name>W7IAI9_9PEZI</name>
<dbReference type="Pfam" id="PF00172">
    <property type="entry name" value="Zn_clus"/>
    <property type="match status" value="1"/>
</dbReference>
<dbReference type="SUPFAM" id="SSF57701">
    <property type="entry name" value="Zn2/Cys6 DNA-binding domain"/>
    <property type="match status" value="1"/>
</dbReference>
<dbReference type="PROSITE" id="PS00463">
    <property type="entry name" value="ZN2_CY6_FUNGAL_1"/>
    <property type="match status" value="1"/>
</dbReference>
<sequence>MASDSEAIGVRTVQVPPPPTTVINFQQDISVEPETSTRMRRFHHKTRTGCRECKRKRRKCNEGKPSCGGCLKSGVHCSYEETIPPKVQPKNRKRPRRKTPQNRFVFIEFGGGSQRSADLEGGGKELSRWQSAPSTCLLQGGLSLEGSDEISFEVETLCLFRNFTSRTLPFQAYGQAMWERVSFEASYSHSYLYNSIIAIAGSHQRFIRGELVPRRQETSHYMRALTDFRSAVSDPNSVTTMNTMTWISVLVTASMLGMYIMSCPIENFETSCDTFFSLSRGTMNMLIEAVKRGHRLDIPASRLKQQPPAAATPSMAEFPGLEYAARGEDGVIGEATVMRLAGILAALSGKDWRSIDTPTSLNLLKMLLEWAGQTESSLIQRFREKDKRSYIVTAHYFAGLWKVREIIWGLCRKDEWRNENGIIDGYWWMASPEGLCKKLLASLEGEPSERIDWVEGVVADLDRPSVSPHAVEGHGHVILSLTA</sequence>